<feature type="domain" description="FAD dependent oxidoreductase" evidence="2">
    <location>
        <begin position="42"/>
        <end position="394"/>
    </location>
</feature>
<evidence type="ECO:0000256" key="1">
    <source>
        <dbReference type="ARBA" id="ARBA00023002"/>
    </source>
</evidence>
<sequence length="414" mass="45147">MSTAELSFEHTTHRDLVGGKSPWGGLLQRPPGAPLQESFAVDVAIVGGGITGALAAERMTALGFTVALIDREQPGLGSTAASTAMLQWEIDCTLTELAGFYGFDRAAAIYRRSLAAVSGLSQLAASLSIPCDFHPRSTFYVAGPQQEPHVLAQEFELRHRAELPSRYMSAHELASQFRIDRPAALLSPGSAEADPLMLCWALLNVARSRGARLVEATATHFHEEGGTAVIETDGRHVVEARHVLLATGYVMPHFVMPKQHSTASSWAIATVPQPLQHLWPDRTLIWEATEPYLYLRTTFDNRIIIGGEDEDIADPQERDAKLPRKIEILRQKLLDIWPSADPTISHAWCGAFGETEDGLPLIGRVPGTRRIFAAYGYGGNGITFSYMAAHLAAAFVTGKEPGWFEDFALDRPAP</sequence>
<comment type="caution">
    <text evidence="3">The sequence shown here is derived from an EMBL/GenBank/DDBJ whole genome shotgun (WGS) entry which is preliminary data.</text>
</comment>
<name>A0A2U2DXV1_9HYPH</name>
<dbReference type="GO" id="GO:0005737">
    <property type="term" value="C:cytoplasm"/>
    <property type="evidence" value="ECO:0007669"/>
    <property type="project" value="TreeGrafter"/>
</dbReference>
<dbReference type="Pfam" id="PF01266">
    <property type="entry name" value="DAO"/>
    <property type="match status" value="1"/>
</dbReference>
<dbReference type="Proteomes" id="UP000245252">
    <property type="component" value="Unassembled WGS sequence"/>
</dbReference>
<dbReference type="PANTHER" id="PTHR13847">
    <property type="entry name" value="SARCOSINE DEHYDROGENASE-RELATED"/>
    <property type="match status" value="1"/>
</dbReference>
<organism evidence="3 4">
    <name type="scientific">Metarhizobium album</name>
    <dbReference type="NCBI Taxonomy" id="2182425"/>
    <lineage>
        <taxon>Bacteria</taxon>
        <taxon>Pseudomonadati</taxon>
        <taxon>Pseudomonadota</taxon>
        <taxon>Alphaproteobacteria</taxon>
        <taxon>Hyphomicrobiales</taxon>
        <taxon>Rhizobiaceae</taxon>
        <taxon>Metarhizobium</taxon>
    </lineage>
</organism>
<dbReference type="InterPro" id="IPR006076">
    <property type="entry name" value="FAD-dep_OxRdtase"/>
</dbReference>
<accession>A0A2U2DXV1</accession>
<proteinExistence type="predicted"/>
<evidence type="ECO:0000259" key="2">
    <source>
        <dbReference type="Pfam" id="PF01266"/>
    </source>
</evidence>
<reference evidence="3 4" key="1">
    <citation type="submission" date="2018-05" db="EMBL/GenBank/DDBJ databases">
        <title>The draft genome of strain NS-104.</title>
        <authorList>
            <person name="Hang P."/>
            <person name="Jiang J."/>
        </authorList>
    </citation>
    <scope>NUCLEOTIDE SEQUENCE [LARGE SCALE GENOMIC DNA]</scope>
    <source>
        <strain evidence="3 4">NS-104</strain>
    </source>
</reference>
<keyword evidence="1" id="KW-0560">Oxidoreductase</keyword>
<dbReference type="Gene3D" id="3.30.9.10">
    <property type="entry name" value="D-Amino Acid Oxidase, subunit A, domain 2"/>
    <property type="match status" value="1"/>
</dbReference>
<dbReference type="RefSeq" id="WP_109456658.1">
    <property type="nucleotide sequence ID" value="NZ_QFBC01000001.1"/>
</dbReference>
<gene>
    <name evidence="3" type="ORF">DEM27_02855</name>
</gene>
<evidence type="ECO:0000313" key="3">
    <source>
        <dbReference type="EMBL" id="PWE58141.1"/>
    </source>
</evidence>
<dbReference type="EMBL" id="QFBC01000001">
    <property type="protein sequence ID" value="PWE58141.1"/>
    <property type="molecule type" value="Genomic_DNA"/>
</dbReference>
<protein>
    <submittedName>
        <fullName evidence="3">FAD-dependent oxidoreductase</fullName>
    </submittedName>
</protein>
<evidence type="ECO:0000313" key="4">
    <source>
        <dbReference type="Proteomes" id="UP000245252"/>
    </source>
</evidence>
<dbReference type="InterPro" id="IPR036188">
    <property type="entry name" value="FAD/NAD-bd_sf"/>
</dbReference>
<dbReference type="GO" id="GO:0016491">
    <property type="term" value="F:oxidoreductase activity"/>
    <property type="evidence" value="ECO:0007669"/>
    <property type="project" value="UniProtKB-KW"/>
</dbReference>
<keyword evidence="4" id="KW-1185">Reference proteome</keyword>
<dbReference type="PANTHER" id="PTHR13847:SF201">
    <property type="entry name" value="PUTATIBE OXIDOREDUCTASE"/>
    <property type="match status" value="1"/>
</dbReference>
<dbReference type="SUPFAM" id="SSF51905">
    <property type="entry name" value="FAD/NAD(P)-binding domain"/>
    <property type="match status" value="1"/>
</dbReference>
<dbReference type="OrthoDB" id="311718at2"/>
<dbReference type="AlphaFoldDB" id="A0A2U2DXV1"/>
<dbReference type="Gene3D" id="3.50.50.60">
    <property type="entry name" value="FAD/NAD(P)-binding domain"/>
    <property type="match status" value="1"/>
</dbReference>